<dbReference type="PANTHER" id="PTHR43702:SF3">
    <property type="entry name" value="PROTEIN TSGA"/>
    <property type="match status" value="1"/>
</dbReference>
<dbReference type="PROSITE" id="PS50850">
    <property type="entry name" value="MFS"/>
    <property type="match status" value="1"/>
</dbReference>
<feature type="transmembrane region" description="Helical" evidence="11">
    <location>
        <begin position="161"/>
        <end position="185"/>
    </location>
</feature>
<dbReference type="GO" id="GO:1904659">
    <property type="term" value="P:D-glucose transmembrane transport"/>
    <property type="evidence" value="ECO:0007669"/>
    <property type="project" value="InterPro"/>
</dbReference>
<evidence type="ECO:0000313" key="14">
    <source>
        <dbReference type="Proteomes" id="UP000267223"/>
    </source>
</evidence>
<keyword evidence="7" id="KW-0762">Sugar transport</keyword>
<feature type="transmembrane region" description="Helical" evidence="11">
    <location>
        <begin position="413"/>
        <end position="431"/>
    </location>
</feature>
<proteinExistence type="inferred from homology"/>
<feature type="transmembrane region" description="Helical" evidence="11">
    <location>
        <begin position="28"/>
        <end position="48"/>
    </location>
</feature>
<dbReference type="NCBIfam" id="TIGR01272">
    <property type="entry name" value="gluP"/>
    <property type="match status" value="1"/>
</dbReference>
<evidence type="ECO:0000256" key="10">
    <source>
        <dbReference type="ARBA" id="ARBA00023136"/>
    </source>
</evidence>
<accession>A0A3M9NAL4</accession>
<dbReference type="CDD" id="cd17394">
    <property type="entry name" value="MFS_FucP_like"/>
    <property type="match status" value="1"/>
</dbReference>
<feature type="transmembrane region" description="Helical" evidence="11">
    <location>
        <begin position="294"/>
        <end position="312"/>
    </location>
</feature>
<organism evidence="13 14">
    <name type="scientific">Hanamia caeni</name>
    <dbReference type="NCBI Taxonomy" id="2294116"/>
    <lineage>
        <taxon>Bacteria</taxon>
        <taxon>Pseudomonadati</taxon>
        <taxon>Bacteroidota</taxon>
        <taxon>Chitinophagia</taxon>
        <taxon>Chitinophagales</taxon>
        <taxon>Chitinophagaceae</taxon>
        <taxon>Hanamia</taxon>
    </lineage>
</organism>
<evidence type="ECO:0000256" key="2">
    <source>
        <dbReference type="ARBA" id="ARBA00004429"/>
    </source>
</evidence>
<keyword evidence="5" id="KW-1003">Cell membrane</keyword>
<evidence type="ECO:0000313" key="13">
    <source>
        <dbReference type="EMBL" id="RNI34852.1"/>
    </source>
</evidence>
<evidence type="ECO:0000256" key="4">
    <source>
        <dbReference type="ARBA" id="ARBA00022448"/>
    </source>
</evidence>
<dbReference type="AlphaFoldDB" id="A0A3M9NAL4"/>
<keyword evidence="14" id="KW-1185">Reference proteome</keyword>
<dbReference type="OrthoDB" id="9786665at2"/>
<dbReference type="InterPro" id="IPR050375">
    <property type="entry name" value="MFS_TsgA-like"/>
</dbReference>
<dbReference type="EMBL" id="RJJR01000012">
    <property type="protein sequence ID" value="RNI34852.1"/>
    <property type="molecule type" value="Genomic_DNA"/>
</dbReference>
<protein>
    <submittedName>
        <fullName evidence="13">L-fucose:H+ symporter permease</fullName>
    </submittedName>
</protein>
<sequence length="443" mass="48169">MAQVPAVDLVIKPVSVNVVESRNSKNKYLVPFILISCLFFLWGMAHNLDSILVPHLKKACELNNRQSSLVDTAVFFAYFLMAIPAGMFLKKWGYKKGIIVGLLVFASGAFLIVPAANTRRFDFFLLALFIIGCGLAMLETASNPYAAVLGSPESAGTRLNLAAAFNGLAAFVAPLVGAAFILSGIDFTEGQLAAMTTAQRLAYLNSEASTVKMPYIILGCILLLVAFLFSFFHFPEVKDDTKIARPAQFFKAFKRKHLRWAVIAQFAYVGAQVCVTSFFIRMAEKGGGIDEKNAGYYLGIYGLLFMAGRFTGTFLLKFISSQKLLSLYSMISVILCVVAISGKGGYVIYSLGALGFFMSIMFPTIFTLGIAELGKDTKIGSSLLVMSVVGGAVFPYIMGTVIDLNADNIQTGYIVPLVCFIVILFFGLIGYKVKIHPPPVELD</sequence>
<feature type="transmembrane region" description="Helical" evidence="11">
    <location>
        <begin position="123"/>
        <end position="141"/>
    </location>
</feature>
<evidence type="ECO:0000256" key="9">
    <source>
        <dbReference type="ARBA" id="ARBA00022989"/>
    </source>
</evidence>
<comment type="function">
    <text evidence="1">Intake of glucose and galactose.</text>
</comment>
<feature type="domain" description="Major facilitator superfamily (MFS) profile" evidence="12">
    <location>
        <begin position="31"/>
        <end position="434"/>
    </location>
</feature>
<dbReference type="InterPro" id="IPR036259">
    <property type="entry name" value="MFS_trans_sf"/>
</dbReference>
<evidence type="ECO:0000256" key="8">
    <source>
        <dbReference type="ARBA" id="ARBA00022692"/>
    </source>
</evidence>
<dbReference type="InterPro" id="IPR005964">
    <property type="entry name" value="Glc/Gal_transptr_bac"/>
</dbReference>
<feature type="transmembrane region" description="Helical" evidence="11">
    <location>
        <begin position="348"/>
        <end position="371"/>
    </location>
</feature>
<feature type="transmembrane region" description="Helical" evidence="11">
    <location>
        <begin position="215"/>
        <end position="237"/>
    </location>
</feature>
<keyword evidence="9 11" id="KW-1133">Transmembrane helix</keyword>
<evidence type="ECO:0000256" key="3">
    <source>
        <dbReference type="ARBA" id="ARBA00009120"/>
    </source>
</evidence>
<dbReference type="GO" id="GO:0015535">
    <property type="term" value="F:fucose:proton symporter activity"/>
    <property type="evidence" value="ECO:0007669"/>
    <property type="project" value="InterPro"/>
</dbReference>
<evidence type="ECO:0000256" key="1">
    <source>
        <dbReference type="ARBA" id="ARBA00003321"/>
    </source>
</evidence>
<feature type="transmembrane region" description="Helical" evidence="11">
    <location>
        <begin position="68"/>
        <end position="89"/>
    </location>
</feature>
<dbReference type="NCBIfam" id="TIGR00885">
    <property type="entry name" value="fucP"/>
    <property type="match status" value="1"/>
</dbReference>
<feature type="transmembrane region" description="Helical" evidence="11">
    <location>
        <begin position="324"/>
        <end position="342"/>
    </location>
</feature>
<keyword evidence="6" id="KW-0997">Cell inner membrane</keyword>
<evidence type="ECO:0000256" key="11">
    <source>
        <dbReference type="SAM" id="Phobius"/>
    </source>
</evidence>
<dbReference type="GO" id="GO:0055056">
    <property type="term" value="F:D-glucose transmembrane transporter activity"/>
    <property type="evidence" value="ECO:0007669"/>
    <property type="project" value="InterPro"/>
</dbReference>
<comment type="subcellular location">
    <subcellularLocation>
        <location evidence="2">Cell inner membrane</location>
        <topology evidence="2">Multi-pass membrane protein</topology>
    </subcellularLocation>
</comment>
<dbReference type="GO" id="GO:0005354">
    <property type="term" value="F:galactose transmembrane transporter activity"/>
    <property type="evidence" value="ECO:0007669"/>
    <property type="project" value="InterPro"/>
</dbReference>
<dbReference type="SUPFAM" id="SSF103473">
    <property type="entry name" value="MFS general substrate transporter"/>
    <property type="match status" value="1"/>
</dbReference>
<evidence type="ECO:0000256" key="5">
    <source>
        <dbReference type="ARBA" id="ARBA00022475"/>
    </source>
</evidence>
<dbReference type="PANTHER" id="PTHR43702">
    <property type="entry name" value="L-FUCOSE-PROTON SYMPORTER"/>
    <property type="match status" value="1"/>
</dbReference>
<dbReference type="RefSeq" id="WP_123121406.1">
    <property type="nucleotide sequence ID" value="NZ_RJJR01000012.1"/>
</dbReference>
<keyword evidence="8 11" id="KW-0812">Transmembrane</keyword>
<keyword evidence="4" id="KW-0813">Transport</keyword>
<gene>
    <name evidence="13" type="primary">fucP</name>
    <name evidence="13" type="ORF">EFY79_14320</name>
</gene>
<comment type="caution">
    <text evidence="13">The sequence shown here is derived from an EMBL/GenBank/DDBJ whole genome shotgun (WGS) entry which is preliminary data.</text>
</comment>
<dbReference type="GO" id="GO:0005886">
    <property type="term" value="C:plasma membrane"/>
    <property type="evidence" value="ECO:0007669"/>
    <property type="project" value="UniProtKB-SubCell"/>
</dbReference>
<name>A0A3M9NAL4_9BACT</name>
<keyword evidence="10 11" id="KW-0472">Membrane</keyword>
<dbReference type="InterPro" id="IPR020846">
    <property type="entry name" value="MFS_dom"/>
</dbReference>
<dbReference type="Gene3D" id="1.20.1250.20">
    <property type="entry name" value="MFS general substrate transporter like domains"/>
    <property type="match status" value="2"/>
</dbReference>
<comment type="similarity">
    <text evidence="3">Belongs to the major facilitator superfamily. FHS transporter (TC 2.A.1.7) family.</text>
</comment>
<evidence type="ECO:0000259" key="12">
    <source>
        <dbReference type="PROSITE" id="PS50850"/>
    </source>
</evidence>
<feature type="transmembrane region" description="Helical" evidence="11">
    <location>
        <begin position="98"/>
        <end position="117"/>
    </location>
</feature>
<feature type="transmembrane region" description="Helical" evidence="11">
    <location>
        <begin position="383"/>
        <end position="401"/>
    </location>
</feature>
<dbReference type="Pfam" id="PF07690">
    <property type="entry name" value="MFS_1"/>
    <property type="match status" value="1"/>
</dbReference>
<feature type="transmembrane region" description="Helical" evidence="11">
    <location>
        <begin position="258"/>
        <end position="282"/>
    </location>
</feature>
<dbReference type="InterPro" id="IPR011701">
    <property type="entry name" value="MFS"/>
</dbReference>
<reference evidence="13 14" key="1">
    <citation type="submission" date="2018-11" db="EMBL/GenBank/DDBJ databases">
        <title>Draft genome sequence of Ferruginibacter sp. BO-59.</title>
        <authorList>
            <person name="Im W.T."/>
        </authorList>
    </citation>
    <scope>NUCLEOTIDE SEQUENCE [LARGE SCALE GENOMIC DNA]</scope>
    <source>
        <strain evidence="13 14">BO-59</strain>
    </source>
</reference>
<evidence type="ECO:0000256" key="6">
    <source>
        <dbReference type="ARBA" id="ARBA00022519"/>
    </source>
</evidence>
<evidence type="ECO:0000256" key="7">
    <source>
        <dbReference type="ARBA" id="ARBA00022597"/>
    </source>
</evidence>
<dbReference type="Proteomes" id="UP000267223">
    <property type="component" value="Unassembled WGS sequence"/>
</dbReference>
<dbReference type="InterPro" id="IPR005275">
    <property type="entry name" value="Lfuc_symporter_FucP"/>
</dbReference>